<dbReference type="InterPro" id="IPR003591">
    <property type="entry name" value="Leu-rich_rpt_typical-subtyp"/>
</dbReference>
<keyword evidence="2" id="KW-0677">Repeat</keyword>
<dbReference type="SUPFAM" id="SSF49785">
    <property type="entry name" value="Galactose-binding domain-like"/>
    <property type="match status" value="1"/>
</dbReference>
<keyword evidence="5" id="KW-0812">Transmembrane</keyword>
<dbReference type="PANTHER" id="PTHR19860">
    <property type="entry name" value="DDB1- AND CUL4-ASSOCIATED FACTOR 12-RELATED"/>
    <property type="match status" value="1"/>
</dbReference>
<feature type="transmembrane region" description="Helical" evidence="5">
    <location>
        <begin position="2017"/>
        <end position="2037"/>
    </location>
</feature>
<dbReference type="PROSITE" id="PS51450">
    <property type="entry name" value="LRR"/>
    <property type="match status" value="1"/>
</dbReference>
<feature type="coiled-coil region" evidence="3">
    <location>
        <begin position="1037"/>
        <end position="1068"/>
    </location>
</feature>
<dbReference type="SMART" id="SM00369">
    <property type="entry name" value="LRR_TYP"/>
    <property type="match status" value="6"/>
</dbReference>
<proteinExistence type="predicted"/>
<dbReference type="Gene3D" id="3.40.50.300">
    <property type="entry name" value="P-loop containing nucleotide triphosphate hydrolases"/>
    <property type="match status" value="1"/>
</dbReference>
<accession>A0ABQ6MRI3</accession>
<feature type="compositionally biased region" description="Gly residues" evidence="4">
    <location>
        <begin position="958"/>
        <end position="968"/>
    </location>
</feature>
<dbReference type="Proteomes" id="UP001165060">
    <property type="component" value="Unassembled WGS sequence"/>
</dbReference>
<feature type="coiled-coil region" evidence="3">
    <location>
        <begin position="775"/>
        <end position="802"/>
    </location>
</feature>
<dbReference type="InterPro" id="IPR032675">
    <property type="entry name" value="LRR_dom_sf"/>
</dbReference>
<evidence type="ECO:0000256" key="1">
    <source>
        <dbReference type="ARBA" id="ARBA00022614"/>
    </source>
</evidence>
<evidence type="ECO:0000256" key="4">
    <source>
        <dbReference type="SAM" id="MobiDB-lite"/>
    </source>
</evidence>
<reference evidence="6 7" key="1">
    <citation type="journal article" date="2023" name="Commun. Biol.">
        <title>Genome analysis of Parmales, the sister group of diatoms, reveals the evolutionary specialization of diatoms from phago-mixotrophs to photoautotrophs.</title>
        <authorList>
            <person name="Ban H."/>
            <person name="Sato S."/>
            <person name="Yoshikawa S."/>
            <person name="Yamada K."/>
            <person name="Nakamura Y."/>
            <person name="Ichinomiya M."/>
            <person name="Sato N."/>
            <person name="Blanc-Mathieu R."/>
            <person name="Endo H."/>
            <person name="Kuwata A."/>
            <person name="Ogata H."/>
        </authorList>
    </citation>
    <scope>NUCLEOTIDE SEQUENCE [LARGE SCALE GENOMIC DNA]</scope>
</reference>
<name>A0ABQ6MRI3_9STRA</name>
<keyword evidence="3" id="KW-0175">Coiled coil</keyword>
<dbReference type="PANTHER" id="PTHR19860:SF40">
    <property type="entry name" value="WD40 REPEAT-CONTAINING PROTEIN"/>
    <property type="match status" value="1"/>
</dbReference>
<keyword evidence="7" id="KW-1185">Reference proteome</keyword>
<evidence type="ECO:0000256" key="3">
    <source>
        <dbReference type="SAM" id="Coils"/>
    </source>
</evidence>
<feature type="transmembrane region" description="Helical" evidence="5">
    <location>
        <begin position="1314"/>
        <end position="1335"/>
    </location>
</feature>
<evidence type="ECO:0000313" key="6">
    <source>
        <dbReference type="EMBL" id="GMI30667.1"/>
    </source>
</evidence>
<feature type="compositionally biased region" description="Low complexity" evidence="4">
    <location>
        <begin position="701"/>
        <end position="714"/>
    </location>
</feature>
<keyword evidence="1" id="KW-0433">Leucine-rich repeat</keyword>
<feature type="region of interest" description="Disordered" evidence="4">
    <location>
        <begin position="1151"/>
        <end position="1183"/>
    </location>
</feature>
<keyword evidence="5" id="KW-0472">Membrane</keyword>
<feature type="region of interest" description="Disordered" evidence="4">
    <location>
        <begin position="940"/>
        <end position="968"/>
    </location>
</feature>
<dbReference type="InterPro" id="IPR027417">
    <property type="entry name" value="P-loop_NTPase"/>
</dbReference>
<evidence type="ECO:0008006" key="8">
    <source>
        <dbReference type="Google" id="ProtNLM"/>
    </source>
</evidence>
<protein>
    <recommendedName>
        <fullName evidence="8">NACHT domain-containing protein</fullName>
    </recommendedName>
</protein>
<dbReference type="InterPro" id="IPR001611">
    <property type="entry name" value="Leu-rich_rpt"/>
</dbReference>
<dbReference type="Gene3D" id="3.80.10.10">
    <property type="entry name" value="Ribonuclease Inhibitor"/>
    <property type="match status" value="5"/>
</dbReference>
<comment type="caution">
    <text evidence="6">The sequence shown here is derived from an EMBL/GenBank/DDBJ whole genome shotgun (WGS) entry which is preliminary data.</text>
</comment>
<dbReference type="Gene3D" id="2.60.120.260">
    <property type="entry name" value="Galactose-binding domain-like"/>
    <property type="match status" value="1"/>
</dbReference>
<sequence>MLSTNNGPNEYDAEHTAFCESRSSKYVYVPCSPHHYSTLDSHADTSDADVKLPLVVLGDRGSGKSALLSTWGGDRLRRKGKDEFLFMHFAGCSPRSMQLHHMLFRLETALQQHFNLRKMEVPKTEERLRWSLNRFLSAAAKKHFPAKIVIVIDGVDLIQGENAQQGQLHWLPTDIPPCVRFILSTVEFSAVPGPSKAGAVRHLHRTFTELKRRKCPVVKLDALGVEARHGIINEFTRKYSKDNGLRFELNETQAFKIVTARPASQPLFLRTVLYALQLGTEMGTTSIDDQLDMYLAADSPDALISQILDQCSAYVEGAAPSLSRGQSILGATLSVLYVSRCGLTDDEIWGAVSQMLGFELTGEQKETVGRILQDFCMTVNGSRMFTHAAVENAVYDKYITSPEHNVKLHQMMARYFLKKEPSNRKLQCLVWHLEVSGSWNKLKSVLVDIDNFDLWWTETKDKPNPNKTEFINLWASLTNYAQRGKEPVRSLVTGQFREKRMRYNQVPRPYCDIVEEYTKAIEEYKTKNRDQDEKISKAIMDIAEFFLDFAMLGHETLADVPDYVHPEIPDEDMKSLGVPYLDQQSDGLSIFVKPQVDVLKRDSVGNVVVDGGPGGDEVPLAANDDMPVCSTYFFRRWMWIQFPLISLANCGAKYNKGIQRSEDNRELKHGPSKTKKKSEGNKGKGKTKKGLLTSQDDGTQSSGMMKSGSVSGMGNPQDMGMADTRDPYEDGGEGKGVKLPTIGKSGYARRGKRSRTVPRVPRKIAETTSAKDEIMGLAEREEKKILNEISELREELDNLVQQTGMLKLVKEKVDTDLASVMNMEFEATEKIDRYESLTEKVAEVEDKWQFEKQLKDNYNAILKMCARHPAEALALIDELEGKLSADTALIGQIRGLLREELYENVATANYYRNMKKAVGESMSLHHRMIKNRLQQQQNLDDAGKKELTRPRCATAASPGGGGGFGGSFSPGGYGATGTLSVPQTAESDEAGALTEAEIEKSYKYAAVEGIVEQHTGYSDVNSFLNRFLSQPDFDLQLKELRRVNERRIKELKEELNATNKDLSQVQTTISGSSGHETKDKHEALTKMQTHLKRMKEKADGAEMLGRSVRTGLENIAGTVGIPHPHPDTSVHEIVNQIHSVLEILMDEKDKTSQKTLAESHAPQDDKNRRYSVLPPAEQNNRPPELDAALAAYHNSKSKMANKLYCYFGGEEKKAEDINDGEVGELGENRKTIKKQQERAIRAHQKKMKSLGTVPPPVLDGIQKNDSRIFAQDLRFHDFFSTSGIFVATALLAQVVLAVILGFRAEAAGISAVQVVCLHCIAVYAAFHLFNSAVYWRTLVEGLFDVQEGNADPLAALDKLPAAKRLMKWYNDNFAIHTGGKYSLLLVVGAEVFELMVQATNANGMTGYLDWSIVSFYGTLISVNCILFGICMLSDERIASLSVTITVDVVMDACYIMFNIIYVSNPASYWAIIMPLLLSVDMLNDSMTLHAHHSVKHALFKRNARKKNEESKANGTFEHDAIVEVAKRFNTGAENNRREIRPPSGFDEFAPRLFTEVSGDVAADTLLMDVGGTNSTALEVVDLRDNEIAELPYDVMDVEGEELRLLFDGNPCAEEVNWSGLGKDRLPARMGVGYDNGGFSGSLRALKLGRNELDEGVFEELVAARFVNITDLDVSWNALSRIGEEVRGQEKLRRLDVSGNSGIGARDLVAAPEDLEMLNASFCGVEDITGEQAVELQDRNMVLHGNPVTNITWAYQNQLTKIPAWLRTLEKVTYANLEFCDVKEMKGGDFPASLEELYIKNQRGDGLRLNPDSFEGLSKLWRLEISTNKLTEDDMHPGLFGDTKLEYLYFLGNPDMLNFDAAALFPGSSGQQLENLNLENCGLTGIGGESSTNFHGLLALEAVIAVILGFQAEAAEIPAVQVVCLHGIAVYAASHLFNSAVYWRTLVEGLFDVQEGNVDPLAALNKIPAAKRLMKWYNDNFAIHTGSKYSLLLVIGAEVFEVLVQFMNANSMAGYLKWSFVSFYGTLISVNCIMFGICMLSDERIASLSVIITVDVVMDACYIMFNIFFVSNPASYWAIIMPLFLSVDMLNDSMTLHAHHSVKHALFKRNARKKNEESKANGTFEHDAIVEVAKRFNTGAENNRREIRPHSGFDDFAPRLFTEDSGDVAADTLLMEYADLEVLDLSDNQLAKLPGWLGGGRMTKLRELRASNNKLRNFTFVDWRESVGGTNSTALEVVDLRDNEVAELPYDVMDVEGEGLRLLFDGNPCAEEVDWSGLGKDRLPARMGVEYDNGGFSGSLRALKLGRNELDESVFEELEAANFTRIEELDVSWNALGGIGEEVRGQEKLRRLDVSGNSGIGARDLVAAPEDLEMLNASFCGVDDITGEQAVELQDRNMVLHGNPVTELTWAYQGALTKIPAWLRTLEKVWKADLGYCDVKEMKGGVFPASLEELNIKNQIDGLRLHPDSFEGLSKLRMLEISTNKLTEDDMHPGLFGDTKLDWIDFQGNPDMLNFDAAALFPGSSGQQLGWFSEAIGSVSADDCELCEAGKASESGSDACVGGCLWSVFVDMADTSDLGLAEVAAFDSEGELIAPTGAEMYSFGYGGVPENCIDGDLTNYCHVGGNEGVEWLRVDYATDVGMLSTVRVTNRVDCCQERIAGAKVYVGMGRPGSNEEGREGALWTGEVVEGWGAEYTFDVGGVSCPSN</sequence>
<feature type="transmembrane region" description="Helical" evidence="5">
    <location>
        <begin position="1278"/>
        <end position="1302"/>
    </location>
</feature>
<feature type="compositionally biased region" description="Basic residues" evidence="4">
    <location>
        <begin position="747"/>
        <end position="757"/>
    </location>
</feature>
<dbReference type="InterPro" id="IPR051191">
    <property type="entry name" value="DCAF12"/>
</dbReference>
<dbReference type="EMBL" id="BRYB01000472">
    <property type="protein sequence ID" value="GMI30667.1"/>
    <property type="molecule type" value="Genomic_DNA"/>
</dbReference>
<evidence type="ECO:0000256" key="5">
    <source>
        <dbReference type="SAM" id="Phobius"/>
    </source>
</evidence>
<feature type="region of interest" description="Disordered" evidence="4">
    <location>
        <begin position="661"/>
        <end position="757"/>
    </location>
</feature>
<dbReference type="SUPFAM" id="SSF52058">
    <property type="entry name" value="L domain-like"/>
    <property type="match status" value="3"/>
</dbReference>
<gene>
    <name evidence="6" type="ORF">TeGR_g9354</name>
</gene>
<feature type="transmembrane region" description="Helical" evidence="5">
    <location>
        <begin position="1410"/>
        <end position="1430"/>
    </location>
</feature>
<organism evidence="6 7">
    <name type="scientific">Tetraparma gracilis</name>
    <dbReference type="NCBI Taxonomy" id="2962635"/>
    <lineage>
        <taxon>Eukaryota</taxon>
        <taxon>Sar</taxon>
        <taxon>Stramenopiles</taxon>
        <taxon>Ochrophyta</taxon>
        <taxon>Bolidophyceae</taxon>
        <taxon>Parmales</taxon>
        <taxon>Triparmaceae</taxon>
        <taxon>Tetraparma</taxon>
    </lineage>
</organism>
<dbReference type="InterPro" id="IPR008979">
    <property type="entry name" value="Galactose-bd-like_sf"/>
</dbReference>
<keyword evidence="5" id="KW-1133">Transmembrane helix</keyword>
<dbReference type="SUPFAM" id="SSF52540">
    <property type="entry name" value="P-loop containing nucleoside triphosphate hydrolases"/>
    <property type="match status" value="1"/>
</dbReference>
<feature type="compositionally biased region" description="Basic and acidic residues" evidence="4">
    <location>
        <begin position="723"/>
        <end position="736"/>
    </location>
</feature>
<evidence type="ECO:0000313" key="7">
    <source>
        <dbReference type="Proteomes" id="UP001165060"/>
    </source>
</evidence>
<evidence type="ECO:0000256" key="2">
    <source>
        <dbReference type="ARBA" id="ARBA00022737"/>
    </source>
</evidence>